<dbReference type="GO" id="GO:0016020">
    <property type="term" value="C:membrane"/>
    <property type="evidence" value="ECO:0007669"/>
    <property type="project" value="UniProtKB-SubCell"/>
</dbReference>
<feature type="transmembrane region" description="Helical" evidence="7">
    <location>
        <begin position="480"/>
        <end position="499"/>
    </location>
</feature>
<sequence>MASWFRASQRDPNDFPTTQLVVLAIVRLAEPIALTSIFPYSWELVKRFGVGNEKHASFYSGLLISAFSLAEALTGMFWGSLSDRVGRKPILLCGCAGTILSLLILGFAQNFWVALAGRIIGGILNGNIAVIQTVVGELVTRPEHEPRAYSVMPFVWSMGTIIGPAIGGTFVDPSISFPCIFSPHGIFAKFPYLLSNLICASILIISIITGYIFLEETHPKKRSFRYLPNPSHIPEDLPEGLPTTTTTLNLQKEPLVRETRLKTYGTCDAQDSFVLIRNSNSKSVHTRVFTKRIIRLVIATGIFSYHSMSFDQLLPIFFEDKPANLSIAGAITDHANFQNSGGLGLSVQQVGFIMSVDGFLALVVQAGVFPFVAAYFGIQRIFLMASLFHPMTFLMMPFLVYLPAQWLSLGIYFCLSFRNLLSIIAFSALLISLKEATPSVTVLGRVNGLAASVGSASRTIAPPVAGYLYGLGSHLNFGPLVWYTSAFIAGIGAIQAFTIRSTNAQSEKEDWKDEEVPTLVNSSVNPSDDERDEESIHDRGFDSDTDTNSEILLGCNNNS</sequence>
<evidence type="ECO:0000256" key="5">
    <source>
        <dbReference type="ARBA" id="ARBA00023136"/>
    </source>
</evidence>
<accession>A0A2S4PYU9</accession>
<evidence type="ECO:0000256" key="6">
    <source>
        <dbReference type="SAM" id="MobiDB-lite"/>
    </source>
</evidence>
<dbReference type="OrthoDB" id="10262656at2759"/>
<feature type="transmembrane region" description="Helical" evidence="7">
    <location>
        <begin position="151"/>
        <end position="170"/>
    </location>
</feature>
<dbReference type="CDD" id="cd17330">
    <property type="entry name" value="MFS_SLC46_TetA_like"/>
    <property type="match status" value="1"/>
</dbReference>
<feature type="region of interest" description="Disordered" evidence="6">
    <location>
        <begin position="507"/>
        <end position="559"/>
    </location>
</feature>
<dbReference type="InterPro" id="IPR036259">
    <property type="entry name" value="MFS_trans_sf"/>
</dbReference>
<keyword evidence="3 7" id="KW-0812">Transmembrane</keyword>
<dbReference type="GO" id="GO:0022857">
    <property type="term" value="F:transmembrane transporter activity"/>
    <property type="evidence" value="ECO:0007669"/>
    <property type="project" value="InterPro"/>
</dbReference>
<keyword evidence="4 7" id="KW-1133">Transmembrane helix</keyword>
<evidence type="ECO:0000256" key="3">
    <source>
        <dbReference type="ARBA" id="ARBA00022692"/>
    </source>
</evidence>
<evidence type="ECO:0000256" key="4">
    <source>
        <dbReference type="ARBA" id="ARBA00022989"/>
    </source>
</evidence>
<feature type="transmembrane region" description="Helical" evidence="7">
    <location>
        <begin position="90"/>
        <end position="113"/>
    </location>
</feature>
<gene>
    <name evidence="9" type="ORF">EPUL_003335</name>
</gene>
<dbReference type="AlphaFoldDB" id="A0A2S4PYU9"/>
<dbReference type="Pfam" id="PF07690">
    <property type="entry name" value="MFS_1"/>
    <property type="match status" value="1"/>
</dbReference>
<keyword evidence="5 7" id="KW-0472">Membrane</keyword>
<dbReference type="InterPro" id="IPR011701">
    <property type="entry name" value="MFS"/>
</dbReference>
<feature type="transmembrane region" description="Helical" evidence="7">
    <location>
        <begin position="58"/>
        <end position="78"/>
    </location>
</feature>
<organism evidence="9 10">
    <name type="scientific">Erysiphe pulchra</name>
    <dbReference type="NCBI Taxonomy" id="225359"/>
    <lineage>
        <taxon>Eukaryota</taxon>
        <taxon>Fungi</taxon>
        <taxon>Dikarya</taxon>
        <taxon>Ascomycota</taxon>
        <taxon>Pezizomycotina</taxon>
        <taxon>Leotiomycetes</taxon>
        <taxon>Erysiphales</taxon>
        <taxon>Erysiphaceae</taxon>
        <taxon>Erysiphe</taxon>
    </lineage>
</organism>
<dbReference type="InterPro" id="IPR020846">
    <property type="entry name" value="MFS_dom"/>
</dbReference>
<feature type="transmembrane region" description="Helical" evidence="7">
    <location>
        <begin position="190"/>
        <end position="214"/>
    </location>
</feature>
<dbReference type="PROSITE" id="PS50850">
    <property type="entry name" value="MFS"/>
    <property type="match status" value="1"/>
</dbReference>
<feature type="transmembrane region" description="Helical" evidence="7">
    <location>
        <begin position="409"/>
        <end position="433"/>
    </location>
</feature>
<dbReference type="Proteomes" id="UP000237438">
    <property type="component" value="Unassembled WGS sequence"/>
</dbReference>
<feature type="transmembrane region" description="Helical" evidence="7">
    <location>
        <begin position="358"/>
        <end position="376"/>
    </location>
</feature>
<comment type="caution">
    <text evidence="9">The sequence shown here is derived from an EMBL/GenBank/DDBJ whole genome shotgun (WGS) entry which is preliminary data.</text>
</comment>
<feature type="compositionally biased region" description="Polar residues" evidence="6">
    <location>
        <begin position="546"/>
        <end position="559"/>
    </location>
</feature>
<evidence type="ECO:0000256" key="1">
    <source>
        <dbReference type="ARBA" id="ARBA00004141"/>
    </source>
</evidence>
<feature type="domain" description="Major facilitator superfamily (MFS) profile" evidence="8">
    <location>
        <begin position="19"/>
        <end position="504"/>
    </location>
</feature>
<protein>
    <recommendedName>
        <fullName evidence="8">Major facilitator superfamily (MFS) profile domain-containing protein</fullName>
    </recommendedName>
</protein>
<dbReference type="EMBL" id="PEDP01000173">
    <property type="protein sequence ID" value="POS87204.1"/>
    <property type="molecule type" value="Genomic_DNA"/>
</dbReference>
<reference evidence="9 10" key="1">
    <citation type="submission" date="2017-10" db="EMBL/GenBank/DDBJ databases">
        <title>Development of genomic resources for the powdery mildew, Erysiphe pulchra.</title>
        <authorList>
            <person name="Wadl P.A."/>
            <person name="Mack B.M."/>
            <person name="Moore G."/>
            <person name="Beltz S.B."/>
        </authorList>
    </citation>
    <scope>NUCLEOTIDE SEQUENCE [LARGE SCALE GENOMIC DNA]</scope>
    <source>
        <strain evidence="9">Cflorida</strain>
    </source>
</reference>
<dbReference type="PANTHER" id="PTHR23504:SF2">
    <property type="entry name" value="TRANSPORTER, PUTATIVE (AFU_ORTHOLOGUE AFUA_8G04150)-RELATED"/>
    <property type="match status" value="1"/>
</dbReference>
<feature type="transmembrane region" description="Helical" evidence="7">
    <location>
        <begin position="20"/>
        <end position="38"/>
    </location>
</feature>
<evidence type="ECO:0000313" key="9">
    <source>
        <dbReference type="EMBL" id="POS87204.1"/>
    </source>
</evidence>
<comment type="subcellular location">
    <subcellularLocation>
        <location evidence="1">Membrane</location>
        <topology evidence="1">Multi-pass membrane protein</topology>
    </subcellularLocation>
</comment>
<dbReference type="Gene3D" id="1.20.1250.20">
    <property type="entry name" value="MFS general substrate transporter like domains"/>
    <property type="match status" value="1"/>
</dbReference>
<dbReference type="PANTHER" id="PTHR23504">
    <property type="entry name" value="MAJOR FACILITATOR SUPERFAMILY DOMAIN-CONTAINING PROTEIN 10"/>
    <property type="match status" value="1"/>
</dbReference>
<evidence type="ECO:0000256" key="7">
    <source>
        <dbReference type="SAM" id="Phobius"/>
    </source>
</evidence>
<keyword evidence="10" id="KW-1185">Reference proteome</keyword>
<name>A0A2S4PYU9_9PEZI</name>
<dbReference type="SUPFAM" id="SSF103473">
    <property type="entry name" value="MFS general substrate transporter"/>
    <property type="match status" value="1"/>
</dbReference>
<feature type="transmembrane region" description="Helical" evidence="7">
    <location>
        <begin position="119"/>
        <end position="139"/>
    </location>
</feature>
<evidence type="ECO:0000259" key="8">
    <source>
        <dbReference type="PROSITE" id="PS50850"/>
    </source>
</evidence>
<evidence type="ECO:0000313" key="10">
    <source>
        <dbReference type="Proteomes" id="UP000237438"/>
    </source>
</evidence>
<proteinExistence type="predicted"/>
<keyword evidence="2" id="KW-0813">Transport</keyword>
<feature type="transmembrane region" description="Helical" evidence="7">
    <location>
        <begin position="382"/>
        <end position="402"/>
    </location>
</feature>
<evidence type="ECO:0000256" key="2">
    <source>
        <dbReference type="ARBA" id="ARBA00022448"/>
    </source>
</evidence>